<name>A0A850HCE0_9SPHN</name>
<dbReference type="AlphaFoldDB" id="A0A850HCE0"/>
<dbReference type="EMBL" id="JABWTA010000001">
    <property type="protein sequence ID" value="NVE94701.1"/>
    <property type="molecule type" value="Genomic_DNA"/>
</dbReference>
<organism evidence="1 2">
    <name type="scientific">Altererythrobacter lutimaris</name>
    <dbReference type="NCBI Taxonomy" id="2743979"/>
    <lineage>
        <taxon>Bacteria</taxon>
        <taxon>Pseudomonadati</taxon>
        <taxon>Pseudomonadota</taxon>
        <taxon>Alphaproteobacteria</taxon>
        <taxon>Sphingomonadales</taxon>
        <taxon>Erythrobacteraceae</taxon>
        <taxon>Altererythrobacter</taxon>
    </lineage>
</organism>
<accession>A0A850HCE0</accession>
<comment type="caution">
    <text evidence="1">The sequence shown here is derived from an EMBL/GenBank/DDBJ whole genome shotgun (WGS) entry which is preliminary data.</text>
</comment>
<gene>
    <name evidence="1" type="ORF">HUO12_07295</name>
</gene>
<keyword evidence="2" id="KW-1185">Reference proteome</keyword>
<evidence type="ECO:0000313" key="1">
    <source>
        <dbReference type="EMBL" id="NVE94701.1"/>
    </source>
</evidence>
<dbReference type="Proteomes" id="UP000546031">
    <property type="component" value="Unassembled WGS sequence"/>
</dbReference>
<sequence>MITPGSRLRQIGWAVVLAACIGLFLALSFRVHAVRSEVLLAERQIIALERETLMLETEFQTRASQRQLAEWNTVEFGYQAPRPDQYLMSERQLASLSVPLGPSAPAPVRFAQADSGADENGASATRLALVDAPMVSPVSGRTIERVTAQTSEDSSFAEAFGEILTEAAIAGAEQARNLDASALNTSAGDGRNYLSSEAAE</sequence>
<protein>
    <submittedName>
        <fullName evidence="1">Uncharacterized protein</fullName>
    </submittedName>
</protein>
<proteinExistence type="predicted"/>
<dbReference type="PROSITE" id="PS51257">
    <property type="entry name" value="PROKAR_LIPOPROTEIN"/>
    <property type="match status" value="1"/>
</dbReference>
<dbReference type="RefSeq" id="WP_176272951.1">
    <property type="nucleotide sequence ID" value="NZ_JABWTA010000001.1"/>
</dbReference>
<reference evidence="1 2" key="1">
    <citation type="submission" date="2020-06" db="EMBL/GenBank/DDBJ databases">
        <title>Altererythrobacter lutimaris sp. nov., a marine bacterium isolated from a tidal flat.</title>
        <authorList>
            <person name="Kim D."/>
            <person name="Yoo Y."/>
            <person name="Kim J.-J."/>
        </authorList>
    </citation>
    <scope>NUCLEOTIDE SEQUENCE [LARGE SCALE GENOMIC DNA]</scope>
    <source>
        <strain evidence="1 2">JGD-16</strain>
    </source>
</reference>
<evidence type="ECO:0000313" key="2">
    <source>
        <dbReference type="Proteomes" id="UP000546031"/>
    </source>
</evidence>